<dbReference type="FunFam" id="1.10.10.10:FF:000037">
    <property type="entry name" value="Heat stress transcription factor B-4"/>
    <property type="match status" value="1"/>
</dbReference>
<dbReference type="GO" id="GO:0034605">
    <property type="term" value="P:cellular response to heat"/>
    <property type="evidence" value="ECO:0007669"/>
    <property type="project" value="TreeGrafter"/>
</dbReference>
<dbReference type="AlphaFoldDB" id="A0A2G9HVA4"/>
<evidence type="ECO:0000256" key="1">
    <source>
        <dbReference type="ARBA" id="ARBA00004123"/>
    </source>
</evidence>
<dbReference type="PRINTS" id="PR00056">
    <property type="entry name" value="HSFDOMAIN"/>
</dbReference>
<comment type="subcellular location">
    <subcellularLocation>
        <location evidence="1">Nucleus</location>
    </subcellularLocation>
</comment>
<evidence type="ECO:0000256" key="5">
    <source>
        <dbReference type="ARBA" id="ARBA00023016"/>
    </source>
</evidence>
<proteinExistence type="inferred from homology"/>
<comment type="caution">
    <text evidence="13">The sequence shown here is derived from an EMBL/GenBank/DDBJ whole genome shotgun (WGS) entry which is preliminary data.</text>
</comment>
<comment type="similarity">
    <text evidence="9">Belongs to the HSF family.</text>
</comment>
<evidence type="ECO:0000256" key="8">
    <source>
        <dbReference type="ARBA" id="ARBA00023242"/>
    </source>
</evidence>
<evidence type="ECO:0000256" key="6">
    <source>
        <dbReference type="ARBA" id="ARBA00023125"/>
    </source>
</evidence>
<keyword evidence="3" id="KW-0597">Phosphoprotein</keyword>
<dbReference type="PANTHER" id="PTHR10015:SF294">
    <property type="entry name" value="HEAT SHOCK FACTOR PROTEIN HSF30-LIKE"/>
    <property type="match status" value="1"/>
</dbReference>
<evidence type="ECO:0000313" key="14">
    <source>
        <dbReference type="Proteomes" id="UP000231279"/>
    </source>
</evidence>
<feature type="compositionally biased region" description="Basic and acidic residues" evidence="11">
    <location>
        <begin position="231"/>
        <end position="244"/>
    </location>
</feature>
<evidence type="ECO:0000256" key="4">
    <source>
        <dbReference type="ARBA" id="ARBA00023015"/>
    </source>
</evidence>
<evidence type="ECO:0000313" key="13">
    <source>
        <dbReference type="EMBL" id="PIN21444.1"/>
    </source>
</evidence>
<evidence type="ECO:0000256" key="2">
    <source>
        <dbReference type="ARBA" id="ARBA00011233"/>
    </source>
</evidence>
<keyword evidence="7" id="KW-0804">Transcription</keyword>
<evidence type="ECO:0000256" key="10">
    <source>
        <dbReference type="SAM" id="Coils"/>
    </source>
</evidence>
<dbReference type="OrthoDB" id="60033at2759"/>
<dbReference type="Gene3D" id="1.10.10.10">
    <property type="entry name" value="Winged helix-like DNA-binding domain superfamily/Winged helix DNA-binding domain"/>
    <property type="match status" value="1"/>
</dbReference>
<evidence type="ECO:0000256" key="3">
    <source>
        <dbReference type="ARBA" id="ARBA00022553"/>
    </source>
</evidence>
<gene>
    <name evidence="13" type="ORF">CDL12_05868</name>
</gene>
<protein>
    <submittedName>
        <fullName evidence="13">Heat shock transcription factor</fullName>
    </submittedName>
</protein>
<evidence type="ECO:0000256" key="7">
    <source>
        <dbReference type="ARBA" id="ARBA00023163"/>
    </source>
</evidence>
<name>A0A2G9HVA4_9LAMI</name>
<dbReference type="GO" id="GO:0005634">
    <property type="term" value="C:nucleus"/>
    <property type="evidence" value="ECO:0007669"/>
    <property type="project" value="UniProtKB-SubCell"/>
</dbReference>
<keyword evidence="6" id="KW-0238">DNA-binding</keyword>
<organism evidence="13 14">
    <name type="scientific">Handroanthus impetiginosus</name>
    <dbReference type="NCBI Taxonomy" id="429701"/>
    <lineage>
        <taxon>Eukaryota</taxon>
        <taxon>Viridiplantae</taxon>
        <taxon>Streptophyta</taxon>
        <taxon>Embryophyta</taxon>
        <taxon>Tracheophyta</taxon>
        <taxon>Spermatophyta</taxon>
        <taxon>Magnoliopsida</taxon>
        <taxon>eudicotyledons</taxon>
        <taxon>Gunneridae</taxon>
        <taxon>Pentapetalae</taxon>
        <taxon>asterids</taxon>
        <taxon>lamiids</taxon>
        <taxon>Lamiales</taxon>
        <taxon>Bignoniaceae</taxon>
        <taxon>Crescentiina</taxon>
        <taxon>Tabebuia alliance</taxon>
        <taxon>Handroanthus</taxon>
    </lineage>
</organism>
<keyword evidence="8" id="KW-0539">Nucleus</keyword>
<accession>A0A2G9HVA4</accession>
<dbReference type="Proteomes" id="UP000231279">
    <property type="component" value="Unassembled WGS sequence"/>
</dbReference>
<evidence type="ECO:0000256" key="11">
    <source>
        <dbReference type="SAM" id="MobiDB-lite"/>
    </source>
</evidence>
<dbReference type="STRING" id="429701.A0A2G9HVA4"/>
<feature type="compositionally biased region" description="Basic and acidic residues" evidence="11">
    <location>
        <begin position="205"/>
        <end position="223"/>
    </location>
</feature>
<dbReference type="EMBL" id="NKXS01000944">
    <property type="protein sequence ID" value="PIN21444.1"/>
    <property type="molecule type" value="Genomic_DNA"/>
</dbReference>
<feature type="region of interest" description="Disordered" evidence="11">
    <location>
        <begin position="205"/>
        <end position="244"/>
    </location>
</feature>
<dbReference type="GO" id="GO:0006357">
    <property type="term" value="P:regulation of transcription by RNA polymerase II"/>
    <property type="evidence" value="ECO:0007669"/>
    <property type="project" value="TreeGrafter"/>
</dbReference>
<keyword evidence="10" id="KW-0175">Coiled coil</keyword>
<feature type="domain" description="HSF-type DNA-binding" evidence="12">
    <location>
        <begin position="22"/>
        <end position="115"/>
    </location>
</feature>
<keyword evidence="4" id="KW-0805">Transcription regulation</keyword>
<evidence type="ECO:0000259" key="12">
    <source>
        <dbReference type="SMART" id="SM00415"/>
    </source>
</evidence>
<dbReference type="InterPro" id="IPR036390">
    <property type="entry name" value="WH_DNA-bd_sf"/>
</dbReference>
<dbReference type="SMART" id="SM00415">
    <property type="entry name" value="HSF"/>
    <property type="match status" value="1"/>
</dbReference>
<keyword evidence="5 13" id="KW-0346">Stress response</keyword>
<dbReference type="PANTHER" id="PTHR10015">
    <property type="entry name" value="HEAT SHOCK TRANSCRIPTION FACTOR"/>
    <property type="match status" value="1"/>
</dbReference>
<evidence type="ECO:0000256" key="9">
    <source>
        <dbReference type="RuleBase" id="RU004020"/>
    </source>
</evidence>
<dbReference type="Pfam" id="PF00447">
    <property type="entry name" value="HSF_DNA-bind"/>
    <property type="match status" value="1"/>
</dbReference>
<sequence length="313" mass="36660">MEKNSLTENEGCGDGGQEWKSSPPPFLKKIYEMVDDIGTNSIISWNSSGTGFIIWDHNKFSAEVLPRHFRSSNFSSFVYQLNNYGFRKMSWERYEYANPWFQAGKKHWLNNIKRRNQQFHPTKKRSSFTAVHDSINATMETKLFAIMTEQNDMKWTIQKLKQSLDNMENQLAILEINTKLQEFKEEKMNIAVFLKKFFQFLRKKKDEATDDTPKRPKSDEVFKQKISSSAHNDDSESSILDRKLKNTTEHAENCRFWKNMLEDGQGDLSAHHSKAIMELDEMMALNIAIEREILIEKPCDPNVEDDGHLELWT</sequence>
<keyword evidence="14" id="KW-1185">Reference proteome</keyword>
<feature type="coiled-coil region" evidence="10">
    <location>
        <begin position="150"/>
        <end position="177"/>
    </location>
</feature>
<dbReference type="InterPro" id="IPR036388">
    <property type="entry name" value="WH-like_DNA-bd_sf"/>
</dbReference>
<dbReference type="GO" id="GO:0003700">
    <property type="term" value="F:DNA-binding transcription factor activity"/>
    <property type="evidence" value="ECO:0007669"/>
    <property type="project" value="InterPro"/>
</dbReference>
<comment type="subunit">
    <text evidence="2">Homotrimer.</text>
</comment>
<reference evidence="14" key="1">
    <citation type="journal article" date="2018" name="Gigascience">
        <title>Genome assembly of the Pink Ipe (Handroanthus impetiginosus, Bignoniaceae), a highly valued, ecologically keystone Neotropical timber forest tree.</title>
        <authorList>
            <person name="Silva-Junior O.B."/>
            <person name="Grattapaglia D."/>
            <person name="Novaes E."/>
            <person name="Collevatti R.G."/>
        </authorList>
    </citation>
    <scope>NUCLEOTIDE SEQUENCE [LARGE SCALE GENOMIC DNA]</scope>
    <source>
        <strain evidence="14">cv. UFG-1</strain>
    </source>
</reference>
<dbReference type="SUPFAM" id="SSF46785">
    <property type="entry name" value="Winged helix' DNA-binding domain"/>
    <property type="match status" value="1"/>
</dbReference>
<feature type="region of interest" description="Disordered" evidence="11">
    <location>
        <begin position="1"/>
        <end position="23"/>
    </location>
</feature>
<dbReference type="InterPro" id="IPR000232">
    <property type="entry name" value="HSF_DNA-bd"/>
</dbReference>
<dbReference type="GO" id="GO:0000978">
    <property type="term" value="F:RNA polymerase II cis-regulatory region sequence-specific DNA binding"/>
    <property type="evidence" value="ECO:0007669"/>
    <property type="project" value="TreeGrafter"/>
</dbReference>